<dbReference type="Gene3D" id="3.40.50.11540">
    <property type="entry name" value="NADH-ubiquinone oxidoreductase 51kDa subunit"/>
    <property type="match status" value="1"/>
</dbReference>
<feature type="binding site" evidence="8">
    <location>
        <position position="379"/>
    </location>
    <ligand>
        <name>[4Fe-4S] cluster</name>
        <dbReference type="ChEBI" id="CHEBI:49883"/>
        <label>2</label>
    </ligand>
</feature>
<feature type="compositionally biased region" description="Basic and acidic residues" evidence="9">
    <location>
        <begin position="565"/>
        <end position="591"/>
    </location>
</feature>
<feature type="binding site" evidence="8">
    <location>
        <position position="411"/>
    </location>
    <ligand>
        <name>[4Fe-4S] cluster</name>
        <dbReference type="ChEBI" id="CHEBI:49883"/>
        <label>2</label>
    </ligand>
</feature>
<feature type="compositionally biased region" description="Pro residues" evidence="9">
    <location>
        <begin position="693"/>
        <end position="703"/>
    </location>
</feature>
<feature type="domain" description="4Fe-4S ferredoxin-type" evidence="10">
    <location>
        <begin position="399"/>
        <end position="427"/>
    </location>
</feature>
<evidence type="ECO:0000313" key="11">
    <source>
        <dbReference type="EMBL" id="MDV2080443.1"/>
    </source>
</evidence>
<feature type="binding site" evidence="8">
    <location>
        <position position="372"/>
    </location>
    <ligand>
        <name>[4Fe-4S] cluster</name>
        <dbReference type="ChEBI" id="CHEBI:49883"/>
        <label>1</label>
    </ligand>
</feature>
<evidence type="ECO:0000259" key="10">
    <source>
        <dbReference type="PROSITE" id="PS51379"/>
    </source>
</evidence>
<evidence type="ECO:0000256" key="3">
    <source>
        <dbReference type="ARBA" id="ARBA00022723"/>
    </source>
</evidence>
<keyword evidence="4 8" id="KW-0677">Repeat</keyword>
<dbReference type="PANTHER" id="PTHR43034:SF2">
    <property type="entry name" value="ION-TRANSLOCATING OXIDOREDUCTASE COMPLEX SUBUNIT C"/>
    <property type="match status" value="1"/>
</dbReference>
<dbReference type="Pfam" id="PF12838">
    <property type="entry name" value="Fer4_7"/>
    <property type="match status" value="1"/>
</dbReference>
<dbReference type="SUPFAM" id="SSF142019">
    <property type="entry name" value="Nqo1 FMN-binding domain-like"/>
    <property type="match status" value="1"/>
</dbReference>
<dbReference type="HAMAP" id="MF_00461">
    <property type="entry name" value="RsxC_RnfC"/>
    <property type="match status" value="1"/>
</dbReference>
<feature type="compositionally biased region" description="Low complexity" evidence="9">
    <location>
        <begin position="674"/>
        <end position="692"/>
    </location>
</feature>
<evidence type="ECO:0000256" key="2">
    <source>
        <dbReference type="ARBA" id="ARBA00022485"/>
    </source>
</evidence>
<feature type="binding site" evidence="8">
    <location>
        <position position="414"/>
    </location>
    <ligand>
        <name>[4Fe-4S] cluster</name>
        <dbReference type="ChEBI" id="CHEBI:49883"/>
        <label>2</label>
    </ligand>
</feature>
<feature type="binding site" evidence="8">
    <location>
        <position position="418"/>
    </location>
    <ligand>
        <name>[4Fe-4S] cluster</name>
        <dbReference type="ChEBI" id="CHEBI:49883"/>
        <label>1</label>
    </ligand>
</feature>
<keyword evidence="6 8" id="KW-0408">Iron</keyword>
<dbReference type="PROSITE" id="PS51379">
    <property type="entry name" value="4FE4S_FER_2"/>
    <property type="match status" value="2"/>
</dbReference>
<evidence type="ECO:0000256" key="9">
    <source>
        <dbReference type="SAM" id="MobiDB-lite"/>
    </source>
</evidence>
<dbReference type="InterPro" id="IPR017900">
    <property type="entry name" value="4Fe4S_Fe_S_CS"/>
</dbReference>
<keyword evidence="3 8" id="KW-0479">Metal-binding</keyword>
<comment type="function">
    <text evidence="8">Part of a membrane-bound complex that couples electron transfer with translocation of ions across the membrane.</text>
</comment>
<protein>
    <recommendedName>
        <fullName evidence="8">Ion-translocating oxidoreductase complex subunit C</fullName>
        <ecNumber evidence="8">7.-.-.-</ecNumber>
    </recommendedName>
    <alternativeName>
        <fullName evidence="8">Rnf electron transport complex subunit C</fullName>
    </alternativeName>
</protein>
<dbReference type="SUPFAM" id="SSF46548">
    <property type="entry name" value="alpha-helical ferredoxin"/>
    <property type="match status" value="1"/>
</dbReference>
<evidence type="ECO:0000256" key="4">
    <source>
        <dbReference type="ARBA" id="ARBA00022737"/>
    </source>
</evidence>
<sequence length="771" mass="83489">MTKLWDFPGGIHPVENKDLSTTRQIEPAGLPDRLILPLQQHIGAPAVPVVEVGEQVLKGQPLATVEGPVGVPVHAPTSGTIEAIGPHPVPHPSGMDDVCIFLRPDGDDRWCDRQPVADFHQLERADVLDRIRQAGIAGMGGAGFPTNIKLRPPTDRKVETLILNGAECEPYITADDMAMRERADQVAAGLRIMAWILRPQRCVIAIEDNKPAAIAAIRAACQDTQVEVCVIPTKYPSGGEKQLVQILTGLEVPHGGIPADIGVMCQNIGTAIAVHRAIDLGEPLISRITTVTGEAVANPGNFDTLLGTPIDHLLAQAGVQPERLSRLVLGGPMMGYTLQTTAVPVIKTTNCVIAATATELPEPPPEQPCIRCGMCAEVCPMDLLPQQLFWYAKANEFDKAEHQNLFDCIECGACTYVCPSAIPLVQYYRYAKGEIRTQQAEQTKADRARERFEARQARLEREQAEKEAKRKERARAAAEAQARKKAEAEQAQKAEANTSDAPAADERAAKAAMVQQALARKKANSQGNAEAAPKPAPVDREALEKQRDQARDKLAKMQDMLTEARSNDDGTVDKLERAVAKNEERLKRAEEALAQANESSPPEATAESQPTPAQAPASAEEIDSLKAQLEKARGKLTNMQTLLDEARADNADTVEKLERAVAKNRDRVKRAEEALAQAQAQTGEAEPAAEETPPAPAPEPSPPDLNALKEQLDKAQAKLETMQGLLDEARSSNGDNVDKLLRAVAKNEDRVQRARQALNEAKAQLATQDAN</sequence>
<dbReference type="Pfam" id="PF13375">
    <property type="entry name" value="RnfC_N"/>
    <property type="match status" value="1"/>
</dbReference>
<feature type="binding site" evidence="8">
    <location>
        <position position="375"/>
    </location>
    <ligand>
        <name>[4Fe-4S] cluster</name>
        <dbReference type="ChEBI" id="CHEBI:49883"/>
        <label>1</label>
    </ligand>
</feature>
<keyword evidence="8" id="KW-0997">Cell inner membrane</keyword>
<feature type="region of interest" description="Disordered" evidence="9">
    <location>
        <begin position="665"/>
        <end position="737"/>
    </location>
</feature>
<keyword evidence="5 8" id="KW-0249">Electron transport</keyword>
<dbReference type="InterPro" id="IPR017896">
    <property type="entry name" value="4Fe4S_Fe-S-bd"/>
</dbReference>
<feature type="binding site" evidence="8">
    <location>
        <position position="369"/>
    </location>
    <ligand>
        <name>[4Fe-4S] cluster</name>
        <dbReference type="ChEBI" id="CHEBI:49883"/>
        <label>1</label>
    </ligand>
</feature>
<proteinExistence type="inferred from homology"/>
<feature type="compositionally biased region" description="Low complexity" evidence="9">
    <location>
        <begin position="604"/>
        <end position="619"/>
    </location>
</feature>
<keyword evidence="1 8" id="KW-0813">Transport</keyword>
<dbReference type="NCBIfam" id="TIGR01945">
    <property type="entry name" value="rnfC"/>
    <property type="match status" value="1"/>
</dbReference>
<evidence type="ECO:0000256" key="6">
    <source>
        <dbReference type="ARBA" id="ARBA00023004"/>
    </source>
</evidence>
<dbReference type="Gene3D" id="3.30.70.20">
    <property type="match status" value="1"/>
</dbReference>
<gene>
    <name evidence="11" type="primary">rsxC</name>
    <name evidence="8" type="synonym">rnfC</name>
    <name evidence="11" type="ORF">RYS15_17285</name>
</gene>
<dbReference type="EMBL" id="JAWIIJ010000014">
    <property type="protein sequence ID" value="MDV2080443.1"/>
    <property type="molecule type" value="Genomic_DNA"/>
</dbReference>
<dbReference type="InterPro" id="IPR037225">
    <property type="entry name" value="Nuo51_FMN-bd_sf"/>
</dbReference>
<keyword evidence="7 8" id="KW-0411">Iron-sulfur</keyword>
<comment type="subunit">
    <text evidence="8">The complex is composed of six subunits: RnfA, RnfB, RnfC, RnfD, RnfE and RnfG.</text>
</comment>
<dbReference type="InterPro" id="IPR011538">
    <property type="entry name" value="Nuo51_FMN-bd"/>
</dbReference>
<comment type="cofactor">
    <cofactor evidence="8">
        <name>[4Fe-4S] cluster</name>
        <dbReference type="ChEBI" id="CHEBI:49883"/>
    </cofactor>
    <text evidence="8">Binds 2 [4Fe-4S] clusters per subunit.</text>
</comment>
<feature type="compositionally biased region" description="Basic and acidic residues" evidence="9">
    <location>
        <begin position="537"/>
        <end position="556"/>
    </location>
</feature>
<dbReference type="EC" id="7.-.-.-" evidence="8"/>
<reference evidence="11 12" key="1">
    <citation type="submission" date="2023-10" db="EMBL/GenBank/DDBJ databases">
        <title>Characteristics and mechanism of a salt-tolerant marine origin heterotrophic nitrifying- aerobic denitrifying bacteria Marinobacter xestospongiae HN1.</title>
        <authorList>
            <person name="Qi R."/>
        </authorList>
    </citation>
    <scope>NUCLEOTIDE SEQUENCE [LARGE SCALE GENOMIC DNA]</scope>
    <source>
        <strain evidence="11 12">HN1</strain>
    </source>
</reference>
<dbReference type="InterPro" id="IPR019554">
    <property type="entry name" value="Soluble_ligand-bd"/>
</dbReference>
<organism evidence="11 12">
    <name type="scientific">Marinobacter xestospongiae</name>
    <dbReference type="NCBI Taxonomy" id="994319"/>
    <lineage>
        <taxon>Bacteria</taxon>
        <taxon>Pseudomonadati</taxon>
        <taxon>Pseudomonadota</taxon>
        <taxon>Gammaproteobacteria</taxon>
        <taxon>Pseudomonadales</taxon>
        <taxon>Marinobacteraceae</taxon>
        <taxon>Marinobacter</taxon>
    </lineage>
</organism>
<keyword evidence="2 8" id="KW-0004">4Fe-4S</keyword>
<dbReference type="NCBIfam" id="NF003454">
    <property type="entry name" value="PRK05035.1"/>
    <property type="match status" value="1"/>
</dbReference>
<dbReference type="PANTHER" id="PTHR43034">
    <property type="entry name" value="ION-TRANSLOCATING OXIDOREDUCTASE COMPLEX SUBUNIT C"/>
    <property type="match status" value="1"/>
</dbReference>
<dbReference type="PROSITE" id="PS00198">
    <property type="entry name" value="4FE4S_FER_1"/>
    <property type="match status" value="1"/>
</dbReference>
<keyword evidence="8" id="KW-1278">Translocase</keyword>
<dbReference type="Proteomes" id="UP001269819">
    <property type="component" value="Unassembled WGS sequence"/>
</dbReference>
<keyword evidence="8" id="KW-0472">Membrane</keyword>
<dbReference type="Pfam" id="PF10531">
    <property type="entry name" value="SLBB"/>
    <property type="match status" value="1"/>
</dbReference>
<dbReference type="Pfam" id="PF01512">
    <property type="entry name" value="Complex1_51K"/>
    <property type="match status" value="1"/>
</dbReference>
<name>A0ABU3W1M6_9GAMM</name>
<keyword evidence="12" id="KW-1185">Reference proteome</keyword>
<accession>A0ABU3W1M6</accession>
<comment type="similarity">
    <text evidence="8">Belongs to the 4Fe4S bacterial-type ferredoxin family. RnfC subfamily.</text>
</comment>
<keyword evidence="8" id="KW-1003">Cell membrane</keyword>
<evidence type="ECO:0000256" key="1">
    <source>
        <dbReference type="ARBA" id="ARBA00022448"/>
    </source>
</evidence>
<feature type="region of interest" description="Disordered" evidence="9">
    <location>
        <begin position="438"/>
        <end position="625"/>
    </location>
</feature>
<evidence type="ECO:0000313" key="12">
    <source>
        <dbReference type="Proteomes" id="UP001269819"/>
    </source>
</evidence>
<comment type="subcellular location">
    <subcellularLocation>
        <location evidence="8">Cell inner membrane</location>
        <topology evidence="8">Peripheral membrane protein</topology>
    </subcellularLocation>
</comment>
<evidence type="ECO:0000256" key="7">
    <source>
        <dbReference type="ARBA" id="ARBA00023014"/>
    </source>
</evidence>
<feature type="binding site" evidence="8">
    <location>
        <position position="408"/>
    </location>
    <ligand>
        <name>[4Fe-4S] cluster</name>
        <dbReference type="ChEBI" id="CHEBI:49883"/>
        <label>2</label>
    </ligand>
</feature>
<comment type="caution">
    <text evidence="11">The sequence shown here is derived from an EMBL/GenBank/DDBJ whole genome shotgun (WGS) entry which is preliminary data.</text>
</comment>
<evidence type="ECO:0000256" key="5">
    <source>
        <dbReference type="ARBA" id="ARBA00022982"/>
    </source>
</evidence>
<dbReference type="InterPro" id="IPR026902">
    <property type="entry name" value="RnfC_N"/>
</dbReference>
<dbReference type="InterPro" id="IPR010208">
    <property type="entry name" value="Ion_transpt_RnfC/RsxC"/>
</dbReference>
<feature type="compositionally biased region" description="Basic and acidic residues" evidence="9">
    <location>
        <begin position="443"/>
        <end position="492"/>
    </location>
</feature>
<evidence type="ECO:0000256" key="8">
    <source>
        <dbReference type="HAMAP-Rule" id="MF_00461"/>
    </source>
</evidence>
<feature type="domain" description="4Fe-4S ferredoxin-type" evidence="10">
    <location>
        <begin position="359"/>
        <end position="389"/>
    </location>
</feature>